<keyword evidence="4" id="KW-0963">Cytoplasm</keyword>
<dbReference type="Proteomes" id="UP000542342">
    <property type="component" value="Unassembled WGS sequence"/>
</dbReference>
<evidence type="ECO:0000256" key="3">
    <source>
        <dbReference type="ARBA" id="ARBA00021035"/>
    </source>
</evidence>
<dbReference type="SUPFAM" id="SSF55979">
    <property type="entry name" value="DNA clamp"/>
    <property type="match status" value="3"/>
</dbReference>
<evidence type="ECO:0000259" key="12">
    <source>
        <dbReference type="Pfam" id="PF00712"/>
    </source>
</evidence>
<evidence type="ECO:0000256" key="2">
    <source>
        <dbReference type="ARBA" id="ARBA00010752"/>
    </source>
</evidence>
<evidence type="ECO:0000256" key="8">
    <source>
        <dbReference type="ARBA" id="ARBA00022932"/>
    </source>
</evidence>
<evidence type="ECO:0000256" key="1">
    <source>
        <dbReference type="ARBA" id="ARBA00004496"/>
    </source>
</evidence>
<keyword evidence="5 14" id="KW-0808">Transferase</keyword>
<keyword evidence="6 14" id="KW-0548">Nucleotidyltransferase</keyword>
<evidence type="ECO:0000256" key="5">
    <source>
        <dbReference type="ARBA" id="ARBA00022679"/>
    </source>
</evidence>
<dbReference type="Gene3D" id="3.70.10.10">
    <property type="match status" value="1"/>
</dbReference>
<dbReference type="GO" id="GO:0003677">
    <property type="term" value="F:DNA binding"/>
    <property type="evidence" value="ECO:0007669"/>
    <property type="project" value="UniProtKB-KW"/>
</dbReference>
<evidence type="ECO:0000259" key="13">
    <source>
        <dbReference type="Pfam" id="PF02767"/>
    </source>
</evidence>
<accession>A0A7V9AC16</accession>
<dbReference type="Pfam" id="PF02767">
    <property type="entry name" value="DNA_pol3_beta_2"/>
    <property type="match status" value="1"/>
</dbReference>
<organism evidence="14 15">
    <name type="scientific">Thermogemmata fonticola</name>
    <dbReference type="NCBI Taxonomy" id="2755323"/>
    <lineage>
        <taxon>Bacteria</taxon>
        <taxon>Pseudomonadati</taxon>
        <taxon>Planctomycetota</taxon>
        <taxon>Planctomycetia</taxon>
        <taxon>Gemmatales</taxon>
        <taxon>Gemmataceae</taxon>
        <taxon>Thermogemmata</taxon>
    </lineage>
</organism>
<dbReference type="EMBL" id="JACEFB010000007">
    <property type="protein sequence ID" value="MBA2226653.1"/>
    <property type="molecule type" value="Genomic_DNA"/>
</dbReference>
<evidence type="ECO:0000256" key="4">
    <source>
        <dbReference type="ARBA" id="ARBA00022490"/>
    </source>
</evidence>
<keyword evidence="15" id="KW-1185">Reference proteome</keyword>
<feature type="domain" description="DNA polymerase III beta sliding clamp N-terminal" evidence="12">
    <location>
        <begin position="1"/>
        <end position="128"/>
    </location>
</feature>
<keyword evidence="7" id="KW-0235">DNA replication</keyword>
<evidence type="ECO:0000256" key="11">
    <source>
        <dbReference type="ARBA" id="ARBA00033276"/>
    </source>
</evidence>
<dbReference type="PANTHER" id="PTHR30478">
    <property type="entry name" value="DNA POLYMERASE III SUBUNIT BETA"/>
    <property type="match status" value="1"/>
</dbReference>
<name>A0A7V9AC16_9BACT</name>
<dbReference type="InterPro" id="IPR022637">
    <property type="entry name" value="DNA_polIII_beta_cen"/>
</dbReference>
<dbReference type="Pfam" id="PF00712">
    <property type="entry name" value="DNA_pol3_beta"/>
    <property type="match status" value="1"/>
</dbReference>
<dbReference type="GO" id="GO:0006271">
    <property type="term" value="P:DNA strand elongation involved in DNA replication"/>
    <property type="evidence" value="ECO:0007669"/>
    <property type="project" value="TreeGrafter"/>
</dbReference>
<protein>
    <recommendedName>
        <fullName evidence="3">Beta sliding clamp</fullName>
    </recommendedName>
    <alternativeName>
        <fullName evidence="11">Beta-clamp processivity factor</fullName>
    </alternativeName>
    <alternativeName>
        <fullName evidence="10">DNA polymerase III beta sliding clamp subunit</fullName>
    </alternativeName>
</protein>
<feature type="domain" description="DNA polymerase III beta sliding clamp central" evidence="13">
    <location>
        <begin position="144"/>
        <end position="268"/>
    </location>
</feature>
<sequence>MKLRVNREALLEACQSAGAALPNRAVREVLACFRLDAREDSLTLTAFDMELGIRQELRGVEVVRPGSTLLPAAQLTQILRESRAEGVELEAPLTSSDGPDGATATLRCGSTAKFELPQRPVEEFPELPEGTDPKEIVIEGLAGQFREMIRRTLFAIPKKDVTDRYAFKGLLWDTGGGAAGSGPSASLALRLVGTDGKRLALCESAVTVQASPSGVQLHPLVPARAMTLLERVLTHDGEVVRAYLGTNDVRFLTERATIYTTLVQGRFPPYRDILEKTEKAAKIKIPLPLEEFLAAVRQIRVMTDEESRRVDISFRPGVAILEGRGPATGSGHVELALPDFAGPAIHVAFDPDFLVEYLNIARNEVAEPKAEGSRPAADASPSSPLTLELIAADKPALFRFNVSGGTAPSGGTASSDGTAPSGGGVSKWVYLVMPMSVENRR</sequence>
<dbReference type="SMART" id="SM00480">
    <property type="entry name" value="POL3Bc"/>
    <property type="match status" value="1"/>
</dbReference>
<gene>
    <name evidence="14" type="primary">dnaN</name>
    <name evidence="14" type="ORF">H0921_10820</name>
</gene>
<keyword evidence="9" id="KW-0238">DNA-binding</keyword>
<dbReference type="GO" id="GO:0009360">
    <property type="term" value="C:DNA polymerase III complex"/>
    <property type="evidence" value="ECO:0007669"/>
    <property type="project" value="InterPro"/>
</dbReference>
<dbReference type="CDD" id="cd00140">
    <property type="entry name" value="beta_clamp"/>
    <property type="match status" value="1"/>
</dbReference>
<dbReference type="GO" id="GO:0008408">
    <property type="term" value="F:3'-5' exonuclease activity"/>
    <property type="evidence" value="ECO:0007669"/>
    <property type="project" value="InterPro"/>
</dbReference>
<dbReference type="GO" id="GO:0003887">
    <property type="term" value="F:DNA-directed DNA polymerase activity"/>
    <property type="evidence" value="ECO:0007669"/>
    <property type="project" value="UniProtKB-KW"/>
</dbReference>
<dbReference type="Gene3D" id="3.10.150.10">
    <property type="entry name" value="DNA Polymerase III, subunit A, domain 2"/>
    <property type="match status" value="1"/>
</dbReference>
<keyword evidence="8" id="KW-0239">DNA-directed DNA polymerase</keyword>
<comment type="caution">
    <text evidence="14">The sequence shown here is derived from an EMBL/GenBank/DDBJ whole genome shotgun (WGS) entry which is preliminary data.</text>
</comment>
<evidence type="ECO:0000313" key="15">
    <source>
        <dbReference type="Proteomes" id="UP000542342"/>
    </source>
</evidence>
<dbReference type="InterPro" id="IPR022634">
    <property type="entry name" value="DNA_polIII_beta_N"/>
</dbReference>
<dbReference type="InterPro" id="IPR001001">
    <property type="entry name" value="DNA_polIII_beta"/>
</dbReference>
<dbReference type="GO" id="GO:0005737">
    <property type="term" value="C:cytoplasm"/>
    <property type="evidence" value="ECO:0007669"/>
    <property type="project" value="UniProtKB-SubCell"/>
</dbReference>
<reference evidence="14 15" key="1">
    <citation type="submission" date="2020-07" db="EMBL/GenBank/DDBJ databases">
        <title>Thermogemmata thermophila gen. nov., sp. nov., a novel moderate thermophilic planctomycete from a Kamchatka hot spring.</title>
        <authorList>
            <person name="Elcheninov A.G."/>
            <person name="Podosokorskaya O.A."/>
            <person name="Kovaleva O.L."/>
            <person name="Novikov A."/>
            <person name="Bonch-Osmolovskaya E.A."/>
            <person name="Toshchakov S.V."/>
            <person name="Kublanov I.V."/>
        </authorList>
    </citation>
    <scope>NUCLEOTIDE SEQUENCE [LARGE SCALE GENOMIC DNA]</scope>
    <source>
        <strain evidence="14 15">2918</strain>
    </source>
</reference>
<dbReference type="NCBIfam" id="TIGR00663">
    <property type="entry name" value="dnan"/>
    <property type="match status" value="1"/>
</dbReference>
<comment type="subcellular location">
    <subcellularLocation>
        <location evidence="1">Cytoplasm</location>
    </subcellularLocation>
</comment>
<proteinExistence type="inferred from homology"/>
<dbReference type="InterPro" id="IPR046938">
    <property type="entry name" value="DNA_clamp_sf"/>
</dbReference>
<dbReference type="RefSeq" id="WP_194538098.1">
    <property type="nucleotide sequence ID" value="NZ_JACEFB010000007.1"/>
</dbReference>
<evidence type="ECO:0000256" key="10">
    <source>
        <dbReference type="ARBA" id="ARBA00030988"/>
    </source>
</evidence>
<comment type="similarity">
    <text evidence="2">Belongs to the beta sliding clamp family.</text>
</comment>
<evidence type="ECO:0000313" key="14">
    <source>
        <dbReference type="EMBL" id="MBA2226653.1"/>
    </source>
</evidence>
<evidence type="ECO:0000256" key="9">
    <source>
        <dbReference type="ARBA" id="ARBA00023125"/>
    </source>
</evidence>
<dbReference type="PANTHER" id="PTHR30478:SF0">
    <property type="entry name" value="BETA SLIDING CLAMP"/>
    <property type="match status" value="1"/>
</dbReference>
<evidence type="ECO:0000256" key="6">
    <source>
        <dbReference type="ARBA" id="ARBA00022695"/>
    </source>
</evidence>
<evidence type="ECO:0000256" key="7">
    <source>
        <dbReference type="ARBA" id="ARBA00022705"/>
    </source>
</evidence>
<dbReference type="AlphaFoldDB" id="A0A7V9AC16"/>